<accession>A0ABV6QT43</accession>
<dbReference type="RefSeq" id="WP_380052996.1">
    <property type="nucleotide sequence ID" value="NZ_JBHLTC010000036.1"/>
</dbReference>
<feature type="domain" description="DUF1707" evidence="2">
    <location>
        <begin position="14"/>
        <end position="65"/>
    </location>
</feature>
<evidence type="ECO:0000256" key="1">
    <source>
        <dbReference type="SAM" id="MobiDB-lite"/>
    </source>
</evidence>
<name>A0ABV6QT43_9ACTN</name>
<gene>
    <name evidence="3" type="ORF">ACFFGN_27315</name>
</gene>
<comment type="caution">
    <text evidence="3">The sequence shown here is derived from an EMBL/GenBank/DDBJ whole genome shotgun (WGS) entry which is preliminary data.</text>
</comment>
<dbReference type="Pfam" id="PF08044">
    <property type="entry name" value="DUF1707"/>
    <property type="match status" value="1"/>
</dbReference>
<dbReference type="PANTHER" id="PTHR40763">
    <property type="entry name" value="MEMBRANE PROTEIN-RELATED"/>
    <property type="match status" value="1"/>
</dbReference>
<sequence>MENLPERQNPNAHVRASDVDRDQVIEVLRESLMTGRLTQDEHAERLEQVLNAKTLGELEPITHDLVVPGAGVGVGAGAGAGAAATGRSVVPIESPANPDDNGDFVVGIFGGGERSGRWRVKRKTTAICVFGGYDLDMTDAVFEGREVVVRAFAIFGGVDITVPDGVQVRNQGVGIFGGFGGWGGGGTRDIDPNAPTLVVKGLALFGGVGGQPSSKRHRDRNRTHGPHHPGH</sequence>
<evidence type="ECO:0000313" key="3">
    <source>
        <dbReference type="EMBL" id="MFC0627814.1"/>
    </source>
</evidence>
<dbReference type="EMBL" id="JBHLTC010000036">
    <property type="protein sequence ID" value="MFC0627814.1"/>
    <property type="molecule type" value="Genomic_DNA"/>
</dbReference>
<reference evidence="3 4" key="1">
    <citation type="submission" date="2024-09" db="EMBL/GenBank/DDBJ databases">
        <authorList>
            <person name="Sun Q."/>
            <person name="Mori K."/>
        </authorList>
    </citation>
    <scope>NUCLEOTIDE SEQUENCE [LARGE SCALE GENOMIC DNA]</scope>
    <source>
        <strain evidence="3 4">CGMCC 1.15906</strain>
    </source>
</reference>
<organism evidence="3 4">
    <name type="scientific">Kribbella deserti</name>
    <dbReference type="NCBI Taxonomy" id="1926257"/>
    <lineage>
        <taxon>Bacteria</taxon>
        <taxon>Bacillati</taxon>
        <taxon>Actinomycetota</taxon>
        <taxon>Actinomycetes</taxon>
        <taxon>Propionibacteriales</taxon>
        <taxon>Kribbellaceae</taxon>
        <taxon>Kribbella</taxon>
    </lineage>
</organism>
<dbReference type="Proteomes" id="UP001589890">
    <property type="component" value="Unassembled WGS sequence"/>
</dbReference>
<dbReference type="InterPro" id="IPR012551">
    <property type="entry name" value="DUF1707_SHOCT-like"/>
</dbReference>
<evidence type="ECO:0000259" key="2">
    <source>
        <dbReference type="Pfam" id="PF08044"/>
    </source>
</evidence>
<proteinExistence type="predicted"/>
<protein>
    <submittedName>
        <fullName evidence="3">DUF1707 domain-containing protein</fullName>
    </submittedName>
</protein>
<evidence type="ECO:0000313" key="4">
    <source>
        <dbReference type="Proteomes" id="UP001589890"/>
    </source>
</evidence>
<feature type="compositionally biased region" description="Basic residues" evidence="1">
    <location>
        <begin position="214"/>
        <end position="231"/>
    </location>
</feature>
<dbReference type="PANTHER" id="PTHR40763:SF4">
    <property type="entry name" value="DUF1707 DOMAIN-CONTAINING PROTEIN"/>
    <property type="match status" value="1"/>
</dbReference>
<keyword evidence="4" id="KW-1185">Reference proteome</keyword>
<feature type="region of interest" description="Disordered" evidence="1">
    <location>
        <begin position="208"/>
        <end position="231"/>
    </location>
</feature>